<name>A0A382K9V7_9ZZZZ</name>
<sequence length="47" mass="5112">MENKYLLSLDGGGVREVATVIFLSKLEKALGTPLYKKFDFFVGTSAG</sequence>
<evidence type="ECO:0008006" key="2">
    <source>
        <dbReference type="Google" id="ProtNLM"/>
    </source>
</evidence>
<accession>A0A382K9V7</accession>
<dbReference type="AlphaFoldDB" id="A0A382K9V7"/>
<gene>
    <name evidence="1" type="ORF">METZ01_LOCUS272355</name>
</gene>
<protein>
    <recommendedName>
        <fullName evidence="2">PNPLA domain-containing protein</fullName>
    </recommendedName>
</protein>
<dbReference type="Gene3D" id="3.40.1090.10">
    <property type="entry name" value="Cytosolic phospholipase A2 catalytic domain"/>
    <property type="match status" value="1"/>
</dbReference>
<dbReference type="InterPro" id="IPR016035">
    <property type="entry name" value="Acyl_Trfase/lysoPLipase"/>
</dbReference>
<reference evidence="1" key="1">
    <citation type="submission" date="2018-05" db="EMBL/GenBank/DDBJ databases">
        <authorList>
            <person name="Lanie J.A."/>
            <person name="Ng W.-L."/>
            <person name="Kazmierczak K.M."/>
            <person name="Andrzejewski T.M."/>
            <person name="Davidsen T.M."/>
            <person name="Wayne K.J."/>
            <person name="Tettelin H."/>
            <person name="Glass J.I."/>
            <person name="Rusch D."/>
            <person name="Podicherti R."/>
            <person name="Tsui H.-C.T."/>
            <person name="Winkler M.E."/>
        </authorList>
    </citation>
    <scope>NUCLEOTIDE SEQUENCE</scope>
</reference>
<evidence type="ECO:0000313" key="1">
    <source>
        <dbReference type="EMBL" id="SVC19501.1"/>
    </source>
</evidence>
<dbReference type="EMBL" id="UINC01078431">
    <property type="protein sequence ID" value="SVC19501.1"/>
    <property type="molecule type" value="Genomic_DNA"/>
</dbReference>
<proteinExistence type="predicted"/>
<dbReference type="SUPFAM" id="SSF52151">
    <property type="entry name" value="FabD/lysophospholipase-like"/>
    <property type="match status" value="1"/>
</dbReference>
<feature type="non-terminal residue" evidence="1">
    <location>
        <position position="47"/>
    </location>
</feature>
<organism evidence="1">
    <name type="scientific">marine metagenome</name>
    <dbReference type="NCBI Taxonomy" id="408172"/>
    <lineage>
        <taxon>unclassified sequences</taxon>
        <taxon>metagenomes</taxon>
        <taxon>ecological metagenomes</taxon>
    </lineage>
</organism>